<sequence>MTDATPPSSGEPDPTPAAAWPLPSGAPALLPAPAVGEAATLPVPYGAPSPAGGPDQTHWEAEGEPPLVAAAHVAVHELRFADAIRLLEEFLGEHPDDSRAWHRLAGAQVGLRQYHLGLTYAERAVALKPESSAAHYIHGLALFYLGRTAEAQRSAARSIELDPGIADGHALLAQSLASLGRTEPALAAARAALVLAPGHAGALDVISRSSSSAARWMPLVTAGTLPAGLLLGVLALTLTGAPGARTYGGFAVVALLPAFAAIIRYAVGGRLRTPAQPLPRPAFVVTPILSTAYVAIAVVLAGTRPAGVLFTLLVAALLSTFAAAAVYRATFPAGRPAAADAPSFAPPVTPPAGSSPTDS</sequence>
<proteinExistence type="predicted"/>
<feature type="transmembrane region" description="Helical" evidence="2">
    <location>
        <begin position="279"/>
        <end position="301"/>
    </location>
</feature>
<dbReference type="EMBL" id="BOMH01000044">
    <property type="protein sequence ID" value="GID68131.1"/>
    <property type="molecule type" value="Genomic_DNA"/>
</dbReference>
<dbReference type="InterPro" id="IPR019734">
    <property type="entry name" value="TPR_rpt"/>
</dbReference>
<feature type="transmembrane region" description="Helical" evidence="2">
    <location>
        <begin position="247"/>
        <end position="267"/>
    </location>
</feature>
<evidence type="ECO:0000256" key="2">
    <source>
        <dbReference type="SAM" id="Phobius"/>
    </source>
</evidence>
<organism evidence="3 4">
    <name type="scientific">Actinoplanes cyaneus</name>
    <dbReference type="NCBI Taxonomy" id="52696"/>
    <lineage>
        <taxon>Bacteria</taxon>
        <taxon>Bacillati</taxon>
        <taxon>Actinomycetota</taxon>
        <taxon>Actinomycetes</taxon>
        <taxon>Micromonosporales</taxon>
        <taxon>Micromonosporaceae</taxon>
        <taxon>Actinoplanes</taxon>
    </lineage>
</organism>
<name>A0A919IN89_9ACTN</name>
<dbReference type="AlphaFoldDB" id="A0A919IN89"/>
<keyword evidence="2" id="KW-0472">Membrane</keyword>
<dbReference type="Pfam" id="PF13432">
    <property type="entry name" value="TPR_16"/>
    <property type="match status" value="2"/>
</dbReference>
<feature type="transmembrane region" description="Helical" evidence="2">
    <location>
        <begin position="307"/>
        <end position="327"/>
    </location>
</feature>
<evidence type="ECO:0000313" key="4">
    <source>
        <dbReference type="Proteomes" id="UP000619479"/>
    </source>
</evidence>
<accession>A0A919IN89</accession>
<dbReference type="InterPro" id="IPR011990">
    <property type="entry name" value="TPR-like_helical_dom_sf"/>
</dbReference>
<evidence type="ECO:0008006" key="5">
    <source>
        <dbReference type="Google" id="ProtNLM"/>
    </source>
</evidence>
<evidence type="ECO:0000256" key="1">
    <source>
        <dbReference type="SAM" id="MobiDB-lite"/>
    </source>
</evidence>
<feature type="region of interest" description="Disordered" evidence="1">
    <location>
        <begin position="1"/>
        <end position="26"/>
    </location>
</feature>
<feature type="region of interest" description="Disordered" evidence="1">
    <location>
        <begin position="337"/>
        <end position="359"/>
    </location>
</feature>
<comment type="caution">
    <text evidence="3">The sequence shown here is derived from an EMBL/GenBank/DDBJ whole genome shotgun (WGS) entry which is preliminary data.</text>
</comment>
<dbReference type="RefSeq" id="WP_203746789.1">
    <property type="nucleotide sequence ID" value="NZ_BAAAUC010000096.1"/>
</dbReference>
<dbReference type="SUPFAM" id="SSF48452">
    <property type="entry name" value="TPR-like"/>
    <property type="match status" value="1"/>
</dbReference>
<keyword evidence="2" id="KW-0812">Transmembrane</keyword>
<evidence type="ECO:0000313" key="3">
    <source>
        <dbReference type="EMBL" id="GID68131.1"/>
    </source>
</evidence>
<gene>
    <name evidence="3" type="ORF">Acy02nite_60120</name>
</gene>
<reference evidence="3" key="1">
    <citation type="submission" date="2021-01" db="EMBL/GenBank/DDBJ databases">
        <title>Whole genome shotgun sequence of Actinoplanes cyaneus NBRC 14990.</title>
        <authorList>
            <person name="Komaki H."/>
            <person name="Tamura T."/>
        </authorList>
    </citation>
    <scope>NUCLEOTIDE SEQUENCE</scope>
    <source>
        <strain evidence="3">NBRC 14990</strain>
    </source>
</reference>
<dbReference type="SMART" id="SM00028">
    <property type="entry name" value="TPR"/>
    <property type="match status" value="3"/>
</dbReference>
<keyword evidence="4" id="KW-1185">Reference proteome</keyword>
<feature type="compositionally biased region" description="Low complexity" evidence="1">
    <location>
        <begin position="16"/>
        <end position="26"/>
    </location>
</feature>
<keyword evidence="2" id="KW-1133">Transmembrane helix</keyword>
<feature type="transmembrane region" description="Helical" evidence="2">
    <location>
        <begin position="216"/>
        <end position="241"/>
    </location>
</feature>
<dbReference type="Gene3D" id="1.25.40.10">
    <property type="entry name" value="Tetratricopeptide repeat domain"/>
    <property type="match status" value="1"/>
</dbReference>
<dbReference type="Proteomes" id="UP000619479">
    <property type="component" value="Unassembled WGS sequence"/>
</dbReference>
<protein>
    <recommendedName>
        <fullName evidence="5">Tetratricopeptide repeat protein</fullName>
    </recommendedName>
</protein>